<reference evidence="3" key="1">
    <citation type="journal article" date="2019" name="Int. J. Syst. Evol. Microbiol.">
        <title>The Global Catalogue of Microorganisms (GCM) 10K type strain sequencing project: providing services to taxonomists for standard genome sequencing and annotation.</title>
        <authorList>
            <consortium name="The Broad Institute Genomics Platform"/>
            <consortium name="The Broad Institute Genome Sequencing Center for Infectious Disease"/>
            <person name="Wu L."/>
            <person name="Ma J."/>
        </authorList>
    </citation>
    <scope>NUCLEOTIDE SEQUENCE [LARGE SCALE GENOMIC DNA]</scope>
    <source>
        <strain evidence="3">JCM 11269</strain>
    </source>
</reference>
<comment type="caution">
    <text evidence="2">The sequence shown here is derived from an EMBL/GenBank/DDBJ whole genome shotgun (WGS) entry which is preliminary data.</text>
</comment>
<keyword evidence="3" id="KW-1185">Reference proteome</keyword>
<gene>
    <name evidence="2" type="ORF">GCM10009564_42210</name>
</gene>
<accession>A0ABP4DM32</accession>
<protein>
    <submittedName>
        <fullName evidence="2">Uncharacterized protein</fullName>
    </submittedName>
</protein>
<proteinExistence type="predicted"/>
<evidence type="ECO:0000313" key="3">
    <source>
        <dbReference type="Proteomes" id="UP001501072"/>
    </source>
</evidence>
<dbReference type="Proteomes" id="UP001501072">
    <property type="component" value="Unassembled WGS sequence"/>
</dbReference>
<name>A0ABP4DM32_9ACTN</name>
<feature type="region of interest" description="Disordered" evidence="1">
    <location>
        <begin position="40"/>
        <end position="65"/>
    </location>
</feature>
<evidence type="ECO:0000313" key="2">
    <source>
        <dbReference type="EMBL" id="GAA1013940.1"/>
    </source>
</evidence>
<evidence type="ECO:0000256" key="1">
    <source>
        <dbReference type="SAM" id="MobiDB-lite"/>
    </source>
</evidence>
<organism evidence="2 3">
    <name type="scientific">Streptomyces thermogriseus</name>
    <dbReference type="NCBI Taxonomy" id="75292"/>
    <lineage>
        <taxon>Bacteria</taxon>
        <taxon>Bacillati</taxon>
        <taxon>Actinomycetota</taxon>
        <taxon>Actinomycetes</taxon>
        <taxon>Kitasatosporales</taxon>
        <taxon>Streptomycetaceae</taxon>
        <taxon>Streptomyces</taxon>
    </lineage>
</organism>
<sequence>MTVKAQHTPQMPVEEFEELAAHVAERFDAVRLEFINGRAGIQGHDGRPRHRGAQAVRRLSPQYAG</sequence>
<dbReference type="EMBL" id="BAAAHU010000049">
    <property type="protein sequence ID" value="GAA1013940.1"/>
    <property type="molecule type" value="Genomic_DNA"/>
</dbReference>